<protein>
    <submittedName>
        <fullName evidence="4">Uncharacterized protein</fullName>
    </submittedName>
</protein>
<evidence type="ECO:0000259" key="3">
    <source>
        <dbReference type="Pfam" id="PF19327"/>
    </source>
</evidence>
<feature type="domain" description="ATP adenylyltransferase C-terminal" evidence="2">
    <location>
        <begin position="227"/>
        <end position="361"/>
    </location>
</feature>
<dbReference type="OrthoDB" id="10267950at2759"/>
<dbReference type="InterPro" id="IPR045759">
    <property type="entry name" value="Ap4A_phos1/2_N"/>
</dbReference>
<dbReference type="SUPFAM" id="SSF54197">
    <property type="entry name" value="HIT-like"/>
    <property type="match status" value="1"/>
</dbReference>
<evidence type="ECO:0000256" key="1">
    <source>
        <dbReference type="SAM" id="MobiDB-lite"/>
    </source>
</evidence>
<organism evidence="4 5">
    <name type="scientific">Aulographum hederae CBS 113979</name>
    <dbReference type="NCBI Taxonomy" id="1176131"/>
    <lineage>
        <taxon>Eukaryota</taxon>
        <taxon>Fungi</taxon>
        <taxon>Dikarya</taxon>
        <taxon>Ascomycota</taxon>
        <taxon>Pezizomycotina</taxon>
        <taxon>Dothideomycetes</taxon>
        <taxon>Pleosporomycetidae</taxon>
        <taxon>Aulographales</taxon>
        <taxon>Aulographaceae</taxon>
    </lineage>
</organism>
<name>A0A6G1HFU1_9PEZI</name>
<dbReference type="InterPro" id="IPR043171">
    <property type="entry name" value="Ap4A_phos1/2-like"/>
</dbReference>
<keyword evidence="5" id="KW-1185">Reference proteome</keyword>
<dbReference type="Pfam" id="PF19327">
    <property type="entry name" value="Ap4A_phos_N"/>
    <property type="match status" value="1"/>
</dbReference>
<gene>
    <name evidence="4" type="ORF">K402DRAFT_321447</name>
</gene>
<dbReference type="Proteomes" id="UP000800041">
    <property type="component" value="Unassembled WGS sequence"/>
</dbReference>
<feature type="domain" description="Ap4A phosphorylase 1/2 N-terminal" evidence="3">
    <location>
        <begin position="115"/>
        <end position="199"/>
    </location>
</feature>
<accession>A0A6G1HFU1</accession>
<dbReference type="GO" id="GO:0009117">
    <property type="term" value="P:nucleotide metabolic process"/>
    <property type="evidence" value="ECO:0007669"/>
    <property type="project" value="InterPro"/>
</dbReference>
<dbReference type="GO" id="GO:0003877">
    <property type="term" value="F:ATP:ADP adenylyltransferase activity"/>
    <property type="evidence" value="ECO:0007669"/>
    <property type="project" value="InterPro"/>
</dbReference>
<feature type="region of interest" description="Disordered" evidence="1">
    <location>
        <begin position="52"/>
        <end position="86"/>
    </location>
</feature>
<dbReference type="EMBL" id="ML977138">
    <property type="protein sequence ID" value="KAF1991890.1"/>
    <property type="molecule type" value="Genomic_DNA"/>
</dbReference>
<evidence type="ECO:0000259" key="2">
    <source>
        <dbReference type="Pfam" id="PF09830"/>
    </source>
</evidence>
<evidence type="ECO:0000313" key="5">
    <source>
        <dbReference type="Proteomes" id="UP000800041"/>
    </source>
</evidence>
<evidence type="ECO:0000313" key="4">
    <source>
        <dbReference type="EMBL" id="KAF1991890.1"/>
    </source>
</evidence>
<dbReference type="PANTHER" id="PTHR38420">
    <property type="entry name" value="AP-4-A PHOSPHORYLASE II"/>
    <property type="match status" value="1"/>
</dbReference>
<reference evidence="4" key="1">
    <citation type="journal article" date="2020" name="Stud. Mycol.">
        <title>101 Dothideomycetes genomes: a test case for predicting lifestyles and emergence of pathogens.</title>
        <authorList>
            <person name="Haridas S."/>
            <person name="Albert R."/>
            <person name="Binder M."/>
            <person name="Bloem J."/>
            <person name="Labutti K."/>
            <person name="Salamov A."/>
            <person name="Andreopoulos B."/>
            <person name="Baker S."/>
            <person name="Barry K."/>
            <person name="Bills G."/>
            <person name="Bluhm B."/>
            <person name="Cannon C."/>
            <person name="Castanera R."/>
            <person name="Culley D."/>
            <person name="Daum C."/>
            <person name="Ezra D."/>
            <person name="Gonzalez J."/>
            <person name="Henrissat B."/>
            <person name="Kuo A."/>
            <person name="Liang C."/>
            <person name="Lipzen A."/>
            <person name="Lutzoni F."/>
            <person name="Magnuson J."/>
            <person name="Mondo S."/>
            <person name="Nolan M."/>
            <person name="Ohm R."/>
            <person name="Pangilinan J."/>
            <person name="Park H.-J."/>
            <person name="Ramirez L."/>
            <person name="Alfaro M."/>
            <person name="Sun H."/>
            <person name="Tritt A."/>
            <person name="Yoshinaga Y."/>
            <person name="Zwiers L.-H."/>
            <person name="Turgeon B."/>
            <person name="Goodwin S."/>
            <person name="Spatafora J."/>
            <person name="Crous P."/>
            <person name="Grigoriev I."/>
        </authorList>
    </citation>
    <scope>NUCLEOTIDE SEQUENCE</scope>
    <source>
        <strain evidence="4">CBS 113979</strain>
    </source>
</reference>
<proteinExistence type="predicted"/>
<dbReference type="AlphaFoldDB" id="A0A6G1HFU1"/>
<dbReference type="GO" id="GO:0005524">
    <property type="term" value="F:ATP binding"/>
    <property type="evidence" value="ECO:0007669"/>
    <property type="project" value="InterPro"/>
</dbReference>
<sequence length="363" mass="39157">MQLNLCKPLHELVQAKYKAAKDTGALMFSPTELTVIQTGEIPFQLRYCPALAKKPTQPSSPSNAPPPNPSPTPASQSSPNRKFDPFENPIPALHITNIPAPRKSSSEKEPIQNDEPSHLLVLNKFPVIPSHFIIATKANRPQTHLLEVADLAATYACLRAWDSNGVAGRLYAFFNSGEHSGASQPHRHLQFLPVESMREGSEGWETLIDVVMKEVEAISGGANPLKTLPFSHFASSIPPFATASEIHNIYLTLHAAAISAVRTYLDDHPEVQSSLALHDSADGSSPISYNLGMTTSGMVICPRRSEDVVLKETGGKEVGTVALNGTILAGTLMVKAVEEWNVLREVEGTGLEEVLVGVGIPRG</sequence>
<dbReference type="Pfam" id="PF09830">
    <property type="entry name" value="ATP_transf"/>
    <property type="match status" value="1"/>
</dbReference>
<dbReference type="Gene3D" id="3.30.428.70">
    <property type="match status" value="1"/>
</dbReference>
<dbReference type="InterPro" id="IPR036265">
    <property type="entry name" value="HIT-like_sf"/>
</dbReference>
<dbReference type="PANTHER" id="PTHR38420:SF3">
    <property type="entry name" value="5',5'''-P-1,P-4-TETRAPHOSPHATE PHOSPHORYLASE 2"/>
    <property type="match status" value="1"/>
</dbReference>
<feature type="compositionally biased region" description="Pro residues" evidence="1">
    <location>
        <begin position="63"/>
        <end position="72"/>
    </location>
</feature>
<dbReference type="InterPro" id="IPR019200">
    <property type="entry name" value="ATP_adenylylTrfase_C"/>
</dbReference>
<dbReference type="InterPro" id="IPR009163">
    <property type="entry name" value="Ap4A_phos1/2"/>
</dbReference>